<dbReference type="GO" id="GO:0008093">
    <property type="term" value="F:cytoskeletal anchor activity"/>
    <property type="evidence" value="ECO:0007669"/>
    <property type="project" value="TreeGrafter"/>
</dbReference>
<accession>A0A9R1SVU7</accession>
<proteinExistence type="predicted"/>
<dbReference type="InterPro" id="IPR016024">
    <property type="entry name" value="ARM-type_fold"/>
</dbReference>
<dbReference type="GO" id="GO:0000132">
    <property type="term" value="P:establishment of mitotic spindle orientation"/>
    <property type="evidence" value="ECO:0007669"/>
    <property type="project" value="TreeGrafter"/>
</dbReference>
<feature type="compositionally biased region" description="Polar residues" evidence="1">
    <location>
        <begin position="262"/>
        <end position="273"/>
    </location>
</feature>
<evidence type="ECO:0000313" key="7">
    <source>
        <dbReference type="RefSeq" id="XP_011298174.1"/>
    </source>
</evidence>
<evidence type="ECO:0000313" key="4">
    <source>
        <dbReference type="EMBL" id="JAG70602.1"/>
    </source>
</evidence>
<dbReference type="RefSeq" id="XP_011298174.1">
    <property type="nucleotide sequence ID" value="XM_011299872.1"/>
</dbReference>
<dbReference type="EMBL" id="GBYB01000836">
    <property type="protein sequence ID" value="JAG70603.1"/>
    <property type="molecule type" value="Transcribed_RNA"/>
</dbReference>
<dbReference type="GeneID" id="105263584"/>
<gene>
    <name evidence="3" type="primary">Insc_2</name>
    <name evidence="7" type="synonym">insc</name>
    <name evidence="5" type="synonym">Insc_0</name>
    <name evidence="4" type="synonym">Insc_1</name>
    <name evidence="3" type="ORF">g.39786</name>
    <name evidence="4" type="ORF">g.39795</name>
    <name evidence="5" type="ORF">g.39800</name>
</gene>
<dbReference type="PANTHER" id="PTHR21386">
    <property type="entry name" value="INSCUTEABLE"/>
    <property type="match status" value="1"/>
</dbReference>
<feature type="region of interest" description="Disordered" evidence="1">
    <location>
        <begin position="234"/>
        <end position="279"/>
    </location>
</feature>
<dbReference type="SUPFAM" id="SSF48371">
    <property type="entry name" value="ARM repeat"/>
    <property type="match status" value="1"/>
</dbReference>
<feature type="compositionally biased region" description="Basic and acidic residues" evidence="1">
    <location>
        <begin position="167"/>
        <end position="183"/>
    </location>
</feature>
<feature type="compositionally biased region" description="Basic residues" evidence="1">
    <location>
        <begin position="145"/>
        <end position="155"/>
    </location>
</feature>
<protein>
    <submittedName>
        <fullName evidence="5">Insc_0 protein</fullName>
    </submittedName>
    <submittedName>
        <fullName evidence="4">Insc_1 protein</fullName>
    </submittedName>
    <submittedName>
        <fullName evidence="3">Insc_2 protein</fullName>
    </submittedName>
    <submittedName>
        <fullName evidence="7">Protein inscuteable homolog</fullName>
    </submittedName>
</protein>
<dbReference type="KEGG" id="fas:105263584"/>
<evidence type="ECO:0000313" key="5">
    <source>
        <dbReference type="EMBL" id="JAG70603.1"/>
    </source>
</evidence>
<feature type="region of interest" description="Disordered" evidence="1">
    <location>
        <begin position="303"/>
        <end position="323"/>
    </location>
</feature>
<dbReference type="InterPro" id="IPR011989">
    <property type="entry name" value="ARM-like"/>
</dbReference>
<dbReference type="GO" id="GO:0045176">
    <property type="term" value="P:apical protein localization"/>
    <property type="evidence" value="ECO:0007669"/>
    <property type="project" value="TreeGrafter"/>
</dbReference>
<name>A0A0C9QC50_9HYME</name>
<feature type="domain" description="Protein inscuteable homologue C-terminal" evidence="2">
    <location>
        <begin position="402"/>
        <end position="689"/>
    </location>
</feature>
<feature type="compositionally biased region" description="Basic and acidic residues" evidence="1">
    <location>
        <begin position="310"/>
        <end position="323"/>
    </location>
</feature>
<dbReference type="InterPro" id="IPR039921">
    <property type="entry name" value="Inscuteable"/>
</dbReference>
<evidence type="ECO:0000313" key="3">
    <source>
        <dbReference type="EMBL" id="JAG70601.1"/>
    </source>
</evidence>
<dbReference type="Gene3D" id="1.25.10.10">
    <property type="entry name" value="Leucine-rich Repeat Variant"/>
    <property type="match status" value="2"/>
</dbReference>
<dbReference type="CTD" id="387755"/>
<keyword evidence="6" id="KW-1185">Reference proteome</keyword>
<feature type="compositionally biased region" description="Low complexity" evidence="1">
    <location>
        <begin position="242"/>
        <end position="258"/>
    </location>
</feature>
<accession>A0A0C9QC50</accession>
<evidence type="ECO:0000313" key="6">
    <source>
        <dbReference type="Proteomes" id="UP000694866"/>
    </source>
</evidence>
<sequence length="737" mass="80766">MSGFKRMQSRVFWGHMEAQDLDRTPLLGSSSRVLQTSYCNFGRDTDTEKDSDTSHEEIELSQSVSLNITAIRVNEVIEEGGEVQLQTSIERRLSQVPEDVPESLGDAECCRSASPRCQGHGSLDSGFSDSERSKSPGVGDDGTPRRHRRRRRRSDRPRANPRVNALFREHDLLHTSTPKRELPGARCRQSMIFTSDEERELVSPRIEEEKEDCPLPSGQTPQVEECLGDFLYAQEPPEDDIPTSSSTSRGSTPSFTGPWYTRLSNDRSGSADRTPTDRYQESVKTWLNDLAEDYDPECSVALQSKALPKKPQETREESQSRDLRLMTSTATAAATELIIRADGFSKHINEVIDKVSSLESGRSERKLLRSIEDEAFSLLSELGAPPPRRIHEGSLRSVLSQLESLENVVNSTVNTRLDFYIERVVRGLEDAPRETGSAARGALAALTALGLAGTRAGNSIARCSGVRALLTSLISAGRLSSELRCSTLRALSSVCCCPLAIGHFVKEGGPEILVDLLASKTAPERERMEATALVVQITAPWTDALGLRHLEPFANILVDILTNLAEETRCAQTLLLSAAALNNLGDSQKCVYALVKCETVRKLLRCVKKSVGGSIWLMEQVASLVGKLAKIPDVRGHLARARASVALVCFLRMAPPGIEEAYQRLAVTAAAALTRLCVDPEIAKQVVAVGGADCLPNYHSEDEEDQGGLLKYTRSLRIACRKAAQHIGQAKACDYSL</sequence>
<feature type="region of interest" description="Disordered" evidence="1">
    <location>
        <begin position="119"/>
        <end position="185"/>
    </location>
</feature>
<dbReference type="PANTHER" id="PTHR21386:SF0">
    <property type="entry name" value="PROTEIN INSCUTEABLE HOMOLOG"/>
    <property type="match status" value="1"/>
</dbReference>
<dbReference type="EMBL" id="GBYB01000834">
    <property type="protein sequence ID" value="JAG70601.1"/>
    <property type="molecule type" value="Transcribed_RNA"/>
</dbReference>
<dbReference type="Pfam" id="PF19427">
    <property type="entry name" value="Insc_C"/>
    <property type="match status" value="1"/>
</dbReference>
<dbReference type="GO" id="GO:0009786">
    <property type="term" value="P:regulation of asymmetric cell division"/>
    <property type="evidence" value="ECO:0007669"/>
    <property type="project" value="TreeGrafter"/>
</dbReference>
<reference evidence="3" key="1">
    <citation type="submission" date="2015-01" db="EMBL/GenBank/DDBJ databases">
        <title>Transcriptome Assembly of Fopius arisanus.</title>
        <authorList>
            <person name="Geib S."/>
        </authorList>
    </citation>
    <scope>NUCLEOTIDE SEQUENCE</scope>
</reference>
<feature type="region of interest" description="Disordered" evidence="1">
    <location>
        <begin position="198"/>
        <end position="222"/>
    </location>
</feature>
<dbReference type="OrthoDB" id="5796379at2759"/>
<reference evidence="7" key="2">
    <citation type="submission" date="2025-04" db="UniProtKB">
        <authorList>
            <consortium name="RefSeq"/>
        </authorList>
    </citation>
    <scope>IDENTIFICATION</scope>
    <source>
        <strain evidence="7">USDA-PBARC FA_bdor</strain>
        <tissue evidence="7">Whole organism</tissue>
    </source>
</reference>
<evidence type="ECO:0000256" key="1">
    <source>
        <dbReference type="SAM" id="MobiDB-lite"/>
    </source>
</evidence>
<dbReference type="AlphaFoldDB" id="A0A0C9QC50"/>
<dbReference type="InterPro" id="IPR045789">
    <property type="entry name" value="Insc_C"/>
</dbReference>
<dbReference type="EMBL" id="GBYB01000835">
    <property type="protein sequence ID" value="JAG70602.1"/>
    <property type="molecule type" value="Transcribed_RNA"/>
</dbReference>
<dbReference type="Proteomes" id="UP000694866">
    <property type="component" value="Unplaced"/>
</dbReference>
<evidence type="ECO:0000259" key="2">
    <source>
        <dbReference type="Pfam" id="PF19427"/>
    </source>
</evidence>
<organism evidence="3">
    <name type="scientific">Fopius arisanus</name>
    <dbReference type="NCBI Taxonomy" id="64838"/>
    <lineage>
        <taxon>Eukaryota</taxon>
        <taxon>Metazoa</taxon>
        <taxon>Ecdysozoa</taxon>
        <taxon>Arthropoda</taxon>
        <taxon>Hexapoda</taxon>
        <taxon>Insecta</taxon>
        <taxon>Pterygota</taxon>
        <taxon>Neoptera</taxon>
        <taxon>Endopterygota</taxon>
        <taxon>Hymenoptera</taxon>
        <taxon>Apocrita</taxon>
        <taxon>Ichneumonoidea</taxon>
        <taxon>Braconidae</taxon>
        <taxon>Opiinae</taxon>
        <taxon>Fopius</taxon>
    </lineage>
</organism>
<dbReference type="GO" id="GO:0045179">
    <property type="term" value="C:apical cortex"/>
    <property type="evidence" value="ECO:0007669"/>
    <property type="project" value="TreeGrafter"/>
</dbReference>
<dbReference type="GO" id="GO:0008356">
    <property type="term" value="P:asymmetric cell division"/>
    <property type="evidence" value="ECO:0007669"/>
    <property type="project" value="InterPro"/>
</dbReference>